<protein>
    <submittedName>
        <fullName evidence="3">NAD dependent epimerase/dehydratase family protein</fullName>
    </submittedName>
</protein>
<accession>A0A024GWB8</accession>
<sequence>MNIIGSGNVLDTAVALDMERVCYASTVSVLGPQGMYGDSLATENSPASPMHLYGASKRTVEITADAYRNLYGLDVVGIRPVLAYGMGRYTGGMGGFNSMIRDVALGRPTVLNMTKDLSSRIQLIYNADMARAFVAAMVGPSTPLSLYNAPVVDTITWQDVINTLQELIPGARISHEAPSGGWDTALVDGSAAQRDLGVIPQTDFRAGAAEMIALFREQESKTFPVA</sequence>
<dbReference type="PANTHER" id="PTHR43000">
    <property type="entry name" value="DTDP-D-GLUCOSE 4,6-DEHYDRATASE-RELATED"/>
    <property type="match status" value="1"/>
</dbReference>
<feature type="domain" description="NAD-dependent epimerase/dehydratase" evidence="2">
    <location>
        <begin position="2"/>
        <end position="138"/>
    </location>
</feature>
<reference evidence="4" key="1">
    <citation type="journal article" date="2014" name="Genome Announc.">
        <title>Genome Sequence of Arthrobacter siccitolerans 4J27, a Xeroprotectant-Producing Desiccation-Tolerant Microorganism.</title>
        <authorList>
            <person name="Manzanera M."/>
            <person name="Santa-Cruz-Calvo L."/>
            <person name="Vilchez J.I."/>
            <person name="Garcia-Fontana C."/>
            <person name="Silva-Castro G.A."/>
            <person name="Calvo C."/>
            <person name="Gonzalez-Lopez J."/>
        </authorList>
    </citation>
    <scope>NUCLEOTIDE SEQUENCE [LARGE SCALE GENOMIC DNA]</scope>
    <source>
        <strain evidence="4">4J27</strain>
    </source>
</reference>
<dbReference type="Gene3D" id="3.40.50.720">
    <property type="entry name" value="NAD(P)-binding Rossmann-like Domain"/>
    <property type="match status" value="1"/>
</dbReference>
<evidence type="ECO:0000256" key="1">
    <source>
        <dbReference type="ARBA" id="ARBA00007637"/>
    </source>
</evidence>
<dbReference type="Pfam" id="PF01370">
    <property type="entry name" value="Epimerase"/>
    <property type="match status" value="1"/>
</dbReference>
<comment type="caution">
    <text evidence="3">The sequence shown here is derived from an EMBL/GenBank/DDBJ whole genome shotgun (WGS) entry which is preliminary data.</text>
</comment>
<dbReference type="EMBL" id="CAQI01000024">
    <property type="protein sequence ID" value="CCQ44160.1"/>
    <property type="molecule type" value="Genomic_DNA"/>
</dbReference>
<evidence type="ECO:0000313" key="3">
    <source>
        <dbReference type="EMBL" id="CCQ44160.1"/>
    </source>
</evidence>
<dbReference type="CDD" id="cd08946">
    <property type="entry name" value="SDR_e"/>
    <property type="match status" value="1"/>
</dbReference>
<evidence type="ECO:0000259" key="2">
    <source>
        <dbReference type="Pfam" id="PF01370"/>
    </source>
</evidence>
<name>A0A024GWB8_9MICC</name>
<proteinExistence type="inferred from homology"/>
<organism evidence="3 4">
    <name type="scientific">Pseudarthrobacter siccitolerans</name>
    <dbReference type="NCBI Taxonomy" id="861266"/>
    <lineage>
        <taxon>Bacteria</taxon>
        <taxon>Bacillati</taxon>
        <taxon>Actinomycetota</taxon>
        <taxon>Actinomycetes</taxon>
        <taxon>Micrococcales</taxon>
        <taxon>Micrococcaceae</taxon>
        <taxon>Pseudarthrobacter</taxon>
    </lineage>
</organism>
<dbReference type="InterPro" id="IPR036291">
    <property type="entry name" value="NAD(P)-bd_dom_sf"/>
</dbReference>
<dbReference type="STRING" id="861266.ARTSIC4J27_83"/>
<gene>
    <name evidence="3" type="ORF">ARTSIC4J27_83</name>
</gene>
<evidence type="ECO:0000313" key="4">
    <source>
        <dbReference type="Proteomes" id="UP000035722"/>
    </source>
</evidence>
<dbReference type="Proteomes" id="UP000035722">
    <property type="component" value="Unassembled WGS sequence"/>
</dbReference>
<dbReference type="AlphaFoldDB" id="A0A024GWB8"/>
<dbReference type="SUPFAM" id="SSF51735">
    <property type="entry name" value="NAD(P)-binding Rossmann-fold domains"/>
    <property type="match status" value="1"/>
</dbReference>
<comment type="similarity">
    <text evidence="1">Belongs to the NAD(P)-dependent epimerase/dehydratase family.</text>
</comment>
<dbReference type="InterPro" id="IPR001509">
    <property type="entry name" value="Epimerase_deHydtase"/>
</dbReference>
<keyword evidence="4" id="KW-1185">Reference proteome</keyword>